<keyword evidence="7" id="KW-1185">Reference proteome</keyword>
<comment type="caution">
    <text evidence="6">The sequence shown here is derived from an EMBL/GenBank/DDBJ whole genome shotgun (WGS) entry which is preliminary data.</text>
</comment>
<reference evidence="6" key="1">
    <citation type="submission" date="2017-02" db="EMBL/GenBank/DDBJ databases">
        <title>Draft Genome Sequence of the Salt Water Bacterium Oceanospirillum linum ATCC 11336.</title>
        <authorList>
            <person name="Trachtenberg A.M."/>
            <person name="Carney J.G."/>
            <person name="Linnane J.D."/>
            <person name="Rheaume B.A."/>
            <person name="Pitts N.L."/>
            <person name="Mykles D.L."/>
            <person name="Maclea K.S."/>
        </authorList>
    </citation>
    <scope>NUCLEOTIDE SEQUENCE [LARGE SCALE GENOMIC DNA]</scope>
    <source>
        <strain evidence="6">ATCC 11336</strain>
    </source>
</reference>
<protein>
    <recommendedName>
        <fullName evidence="5">ABC transporter domain-containing protein</fullName>
    </recommendedName>
</protein>
<evidence type="ECO:0000256" key="2">
    <source>
        <dbReference type="ARBA" id="ARBA00022448"/>
    </source>
</evidence>
<dbReference type="SUPFAM" id="SSF52540">
    <property type="entry name" value="P-loop containing nucleoside triphosphate hydrolases"/>
    <property type="match status" value="1"/>
</dbReference>
<keyword evidence="4" id="KW-0067">ATP-binding</keyword>
<evidence type="ECO:0000259" key="5">
    <source>
        <dbReference type="PROSITE" id="PS50893"/>
    </source>
</evidence>
<dbReference type="PANTHER" id="PTHR43335:SF3">
    <property type="entry name" value="ABC TRANSPORTER"/>
    <property type="match status" value="1"/>
</dbReference>
<evidence type="ECO:0000313" key="7">
    <source>
        <dbReference type="Proteomes" id="UP000190064"/>
    </source>
</evidence>
<dbReference type="PROSITE" id="PS00211">
    <property type="entry name" value="ABC_TRANSPORTER_1"/>
    <property type="match status" value="1"/>
</dbReference>
<evidence type="ECO:0000256" key="1">
    <source>
        <dbReference type="ARBA" id="ARBA00005417"/>
    </source>
</evidence>
<gene>
    <name evidence="6" type="ORF">BTA35_0206540</name>
</gene>
<dbReference type="EMBL" id="MTSD02000002">
    <property type="protein sequence ID" value="OOV87944.1"/>
    <property type="molecule type" value="Genomic_DNA"/>
</dbReference>
<dbReference type="PROSITE" id="PS50893">
    <property type="entry name" value="ABC_TRANSPORTER_2"/>
    <property type="match status" value="1"/>
</dbReference>
<name>A0A1T1HDK9_OCELI</name>
<dbReference type="Gene3D" id="3.40.50.300">
    <property type="entry name" value="P-loop containing nucleotide triphosphate hydrolases"/>
    <property type="match status" value="1"/>
</dbReference>
<evidence type="ECO:0000256" key="3">
    <source>
        <dbReference type="ARBA" id="ARBA00022741"/>
    </source>
</evidence>
<organism evidence="6 7">
    <name type="scientific">Oceanospirillum linum</name>
    <dbReference type="NCBI Taxonomy" id="966"/>
    <lineage>
        <taxon>Bacteria</taxon>
        <taxon>Pseudomonadati</taxon>
        <taxon>Pseudomonadota</taxon>
        <taxon>Gammaproteobacteria</taxon>
        <taxon>Oceanospirillales</taxon>
        <taxon>Oceanospirillaceae</taxon>
        <taxon>Oceanospirillum</taxon>
    </lineage>
</organism>
<dbReference type="GO" id="GO:0005524">
    <property type="term" value="F:ATP binding"/>
    <property type="evidence" value="ECO:0007669"/>
    <property type="project" value="UniProtKB-KW"/>
</dbReference>
<dbReference type="Pfam" id="PF00005">
    <property type="entry name" value="ABC_tran"/>
    <property type="match status" value="1"/>
</dbReference>
<keyword evidence="3" id="KW-0547">Nucleotide-binding</keyword>
<dbReference type="PANTHER" id="PTHR43335">
    <property type="entry name" value="ABC TRANSPORTER, ATP-BINDING PROTEIN"/>
    <property type="match status" value="1"/>
</dbReference>
<dbReference type="STRING" id="966.BTA35_0206540"/>
<comment type="similarity">
    <text evidence="1">Belongs to the ABC transporter superfamily.</text>
</comment>
<keyword evidence="2" id="KW-0813">Transport</keyword>
<dbReference type="InterPro" id="IPR003439">
    <property type="entry name" value="ABC_transporter-like_ATP-bd"/>
</dbReference>
<sequence length="224" mass="24721">MLSIERLHQSWPDQAEALFDIEHVSWSAGQHVWLQGANGSGKTTFMRLLSGLEPVQQGRIDLFKKRSGAEEPRICYLHQTPYLFAGSVERNLQFVIRSLASAQRPAARVALDLGLQLAGLEGLRHQDAVTLSGGERQRLALLRAWLLQPDILLLDEPAANLDDDSVVLMHRLVTDLIEKGASIMVSSHQKNLLTKLCNTRWLIASGTLTASSLEAAASLRCRPA</sequence>
<evidence type="ECO:0000256" key="4">
    <source>
        <dbReference type="ARBA" id="ARBA00022840"/>
    </source>
</evidence>
<evidence type="ECO:0000313" key="6">
    <source>
        <dbReference type="EMBL" id="OOV87944.1"/>
    </source>
</evidence>
<dbReference type="InterPro" id="IPR003593">
    <property type="entry name" value="AAA+_ATPase"/>
</dbReference>
<dbReference type="SMART" id="SM00382">
    <property type="entry name" value="AAA"/>
    <property type="match status" value="1"/>
</dbReference>
<dbReference type="InterPro" id="IPR027417">
    <property type="entry name" value="P-loop_NTPase"/>
</dbReference>
<dbReference type="AlphaFoldDB" id="A0A1T1HDK9"/>
<dbReference type="InterPro" id="IPR017871">
    <property type="entry name" value="ABC_transporter-like_CS"/>
</dbReference>
<dbReference type="Proteomes" id="UP000190064">
    <property type="component" value="Unassembled WGS sequence"/>
</dbReference>
<feature type="domain" description="ABC transporter" evidence="5">
    <location>
        <begin position="2"/>
        <end position="219"/>
    </location>
</feature>
<accession>A0A1T1HDK9</accession>
<dbReference type="GO" id="GO:0016887">
    <property type="term" value="F:ATP hydrolysis activity"/>
    <property type="evidence" value="ECO:0007669"/>
    <property type="project" value="InterPro"/>
</dbReference>
<proteinExistence type="inferred from homology"/>